<feature type="chain" id="PRO_5045038691" evidence="1">
    <location>
        <begin position="28"/>
        <end position="158"/>
    </location>
</feature>
<accession>A0ABP8I5I7</accession>
<dbReference type="Proteomes" id="UP001501294">
    <property type="component" value="Unassembled WGS sequence"/>
</dbReference>
<protein>
    <submittedName>
        <fullName evidence="2">Uncharacterized protein</fullName>
    </submittedName>
</protein>
<reference evidence="3" key="1">
    <citation type="journal article" date="2019" name="Int. J. Syst. Evol. Microbiol.">
        <title>The Global Catalogue of Microorganisms (GCM) 10K type strain sequencing project: providing services to taxonomists for standard genome sequencing and annotation.</title>
        <authorList>
            <consortium name="The Broad Institute Genomics Platform"/>
            <consortium name="The Broad Institute Genome Sequencing Center for Infectious Disease"/>
            <person name="Wu L."/>
            <person name="Ma J."/>
        </authorList>
    </citation>
    <scope>NUCLEOTIDE SEQUENCE [LARGE SCALE GENOMIC DNA]</scope>
    <source>
        <strain evidence="3">JCM 17727</strain>
    </source>
</reference>
<proteinExistence type="predicted"/>
<evidence type="ECO:0000313" key="3">
    <source>
        <dbReference type="Proteomes" id="UP001501294"/>
    </source>
</evidence>
<dbReference type="EMBL" id="BAABFU010000003">
    <property type="protein sequence ID" value="GAA4351544.1"/>
    <property type="molecule type" value="Genomic_DNA"/>
</dbReference>
<gene>
    <name evidence="2" type="ORF">GCM10023150_18330</name>
</gene>
<sequence>MWTILNSHAKSLIAGVALSLVGATSFAAGSNVEYNKMATQGKHTIDVKTAEIVTLNSKQQASIFGKSSLKSLEQDQVVIKVVTQNPVNLSLSSSPTITVNGKAVLTKFEPHQDTTFYAFVDKGALQKGTNSIDMIWPDKPKSAKAEKMRHAYQLELKK</sequence>
<name>A0ABP8I5I7_9GAMM</name>
<feature type="signal peptide" evidence="1">
    <location>
        <begin position="1"/>
        <end position="27"/>
    </location>
</feature>
<organism evidence="2 3">
    <name type="scientific">Kangiella taiwanensis</name>
    <dbReference type="NCBI Taxonomy" id="1079179"/>
    <lineage>
        <taxon>Bacteria</taxon>
        <taxon>Pseudomonadati</taxon>
        <taxon>Pseudomonadota</taxon>
        <taxon>Gammaproteobacteria</taxon>
        <taxon>Kangiellales</taxon>
        <taxon>Kangiellaceae</taxon>
        <taxon>Kangiella</taxon>
    </lineage>
</organism>
<comment type="caution">
    <text evidence="2">The sequence shown here is derived from an EMBL/GenBank/DDBJ whole genome shotgun (WGS) entry which is preliminary data.</text>
</comment>
<keyword evidence="3" id="KW-1185">Reference proteome</keyword>
<dbReference type="RefSeq" id="WP_223579949.1">
    <property type="nucleotide sequence ID" value="NZ_BAABFU010000003.1"/>
</dbReference>
<keyword evidence="1" id="KW-0732">Signal</keyword>
<evidence type="ECO:0000256" key="1">
    <source>
        <dbReference type="SAM" id="SignalP"/>
    </source>
</evidence>
<evidence type="ECO:0000313" key="2">
    <source>
        <dbReference type="EMBL" id="GAA4351544.1"/>
    </source>
</evidence>